<sequence>MLVSSLICISPSEIGVGIGLSPPVRAACPACVSGCSLTPG</sequence>
<keyword evidence="2" id="KW-1185">Reference proteome</keyword>
<proteinExistence type="predicted"/>
<protein>
    <submittedName>
        <fullName evidence="1">Uncharacterized protein</fullName>
    </submittedName>
</protein>
<accession>A0A7G9UT65</accession>
<dbReference type="KEGG" id="vg:79586332"/>
<name>A0A7G9UT65_9CAUD</name>
<evidence type="ECO:0000313" key="1">
    <source>
        <dbReference type="EMBL" id="QNN97220.1"/>
    </source>
</evidence>
<organism evidence="1 2">
    <name type="scientific">Xanthomonas phage Xp12</name>
    <dbReference type="NCBI Taxonomy" id="2746072"/>
    <lineage>
        <taxon>Viruses</taxon>
        <taxon>Duplodnaviria</taxon>
        <taxon>Heunggongvirae</taxon>
        <taxon>Uroviricota</taxon>
        <taxon>Caudoviricetes</taxon>
        <taxon>Mesyanzhinovviridae</taxon>
        <taxon>Bradleyvirinae</taxon>
        <taxon>Bosavirus</taxon>
        <taxon>Bosavirus Xp12</taxon>
    </lineage>
</organism>
<dbReference type="Proteomes" id="UP000516126">
    <property type="component" value="Segment"/>
</dbReference>
<dbReference type="RefSeq" id="YP_010738950.1">
    <property type="nucleotide sequence ID" value="NC_073033.1"/>
</dbReference>
<dbReference type="EMBL" id="MT664984">
    <property type="protein sequence ID" value="QNN97220.1"/>
    <property type="molecule type" value="Genomic_DNA"/>
</dbReference>
<evidence type="ECO:0000313" key="2">
    <source>
        <dbReference type="Proteomes" id="UP000516126"/>
    </source>
</evidence>
<dbReference type="GeneID" id="79586332"/>
<reference evidence="1 2" key="1">
    <citation type="submission" date="2020-06" db="EMBL/GenBank/DDBJ databases">
        <authorList>
            <person name="Tamanaha E."/>
            <person name="Walsh S.E."/>
            <person name="Anton B.P."/>
            <person name="Fomenkov A."/>
            <person name="Xu S.-Y."/>
            <person name="Weigele P.R."/>
        </authorList>
    </citation>
    <scope>NUCLEOTIDE SEQUENCE [LARGE SCALE GENOMIC DNA]</scope>
</reference>